<evidence type="ECO:0000313" key="3">
    <source>
        <dbReference type="WBParaSite" id="SMTH1_24420.1"/>
    </source>
</evidence>
<protein>
    <submittedName>
        <fullName evidence="3 4">Uncharacterized protein</fullName>
    </submittedName>
</protein>
<dbReference type="Proteomes" id="UP000050791">
    <property type="component" value="Unassembled WGS sequence"/>
</dbReference>
<proteinExistence type="predicted"/>
<sequence>MLQYLEWNINCSSVLPDVDNNINDSFGQDESGQQSTQSPTEENEGDGDGENGERVPDLVVIPEHQKIDHHDNKTINLDKKEVNRTAYKVENESVDNNDNNIIINININKSGGHNVDDKDDHTKYYTYSHGPRRLANKHMASNNVEALH</sequence>
<reference evidence="3 4" key="1">
    <citation type="submission" date="2023-11" db="UniProtKB">
        <authorList>
            <consortium name="WormBaseParasite"/>
        </authorList>
    </citation>
    <scope>IDENTIFICATION</scope>
</reference>
<dbReference type="WBParaSite" id="SMTH1_24430.1">
    <property type="protein sequence ID" value="SMTH1_24430.1"/>
    <property type="gene ID" value="SMTH1_24430"/>
</dbReference>
<dbReference type="AlphaFoldDB" id="A0AA85B1B0"/>
<evidence type="ECO:0000313" key="2">
    <source>
        <dbReference type="Proteomes" id="UP000050791"/>
    </source>
</evidence>
<name>A0AA85B1B0_9TREM</name>
<feature type="compositionally biased region" description="Acidic residues" evidence="1">
    <location>
        <begin position="41"/>
        <end position="50"/>
    </location>
</feature>
<organism evidence="2 4">
    <name type="scientific">Schistosoma mattheei</name>
    <dbReference type="NCBI Taxonomy" id="31246"/>
    <lineage>
        <taxon>Eukaryota</taxon>
        <taxon>Metazoa</taxon>
        <taxon>Spiralia</taxon>
        <taxon>Lophotrochozoa</taxon>
        <taxon>Platyhelminthes</taxon>
        <taxon>Trematoda</taxon>
        <taxon>Digenea</taxon>
        <taxon>Strigeidida</taxon>
        <taxon>Schistosomatoidea</taxon>
        <taxon>Schistosomatidae</taxon>
        <taxon>Schistosoma</taxon>
    </lineage>
</organism>
<feature type="region of interest" description="Disordered" evidence="1">
    <location>
        <begin position="20"/>
        <end position="56"/>
    </location>
</feature>
<feature type="compositionally biased region" description="Polar residues" evidence="1">
    <location>
        <begin position="20"/>
        <end position="40"/>
    </location>
</feature>
<dbReference type="WBParaSite" id="SMTH1_24420.1">
    <property type="protein sequence ID" value="SMTH1_24420.1"/>
    <property type="gene ID" value="SMTH1_24420"/>
</dbReference>
<accession>A0AA85B1B0</accession>
<evidence type="ECO:0000256" key="1">
    <source>
        <dbReference type="SAM" id="MobiDB-lite"/>
    </source>
</evidence>
<evidence type="ECO:0000313" key="4">
    <source>
        <dbReference type="WBParaSite" id="SMTH1_24430.1"/>
    </source>
</evidence>